<dbReference type="PROSITE" id="PS51318">
    <property type="entry name" value="TAT"/>
    <property type="match status" value="1"/>
</dbReference>
<protein>
    <recommendedName>
        <fullName evidence="2 9">Carbonic anhydrase</fullName>
        <ecNumber evidence="2 9">4.2.1.1</ecNumber>
    </recommendedName>
    <alternativeName>
        <fullName evidence="9">Carbonate dehydratase</fullName>
    </alternativeName>
</protein>
<organism evidence="11 12">
    <name type="scientific">Methylocapsa palsarum</name>
    <dbReference type="NCBI Taxonomy" id="1612308"/>
    <lineage>
        <taxon>Bacteria</taxon>
        <taxon>Pseudomonadati</taxon>
        <taxon>Pseudomonadota</taxon>
        <taxon>Alphaproteobacteria</taxon>
        <taxon>Hyphomicrobiales</taxon>
        <taxon>Beijerinckiaceae</taxon>
        <taxon>Methylocapsa</taxon>
    </lineage>
</organism>
<sequence>MCRDCVSYVNQGGFLPRRDVLKLAGGFAASLALSGLVAPGVAAAKEKKEKKAPPKPENIVSPDAALERLLKGNGRYVDGVSKRHDFKHEREALAKGQNPFAGILSCADSRIAPEYAFDTGRGDLFVCRVAGNFANEDTIASFEYAIHVLKTPLLMVLGHAACGAVDAAITSIRDNSTLPGHLPSLVEALAPAVRGAMNQSGSQLDNTIRQNVVLNVEKLKTATPIISKAVDEGKVKIVGGIYNLENGKVALVG</sequence>
<dbReference type="InterPro" id="IPR015892">
    <property type="entry name" value="Carbonic_anhydrase_CS"/>
</dbReference>
<comment type="similarity">
    <text evidence="1 9">Belongs to the beta-class carbonic anhydrase family.</text>
</comment>
<keyword evidence="4 8" id="KW-0862">Zinc</keyword>
<dbReference type="STRING" id="1612308.SAMN05444581_101217"/>
<dbReference type="Pfam" id="PF00484">
    <property type="entry name" value="Pro_CA"/>
    <property type="match status" value="1"/>
</dbReference>
<dbReference type="EMBL" id="FOSN01000001">
    <property type="protein sequence ID" value="SFK00437.1"/>
    <property type="molecule type" value="Genomic_DNA"/>
</dbReference>
<keyword evidence="5 9" id="KW-0456">Lyase</keyword>
<evidence type="ECO:0000256" key="5">
    <source>
        <dbReference type="ARBA" id="ARBA00023239"/>
    </source>
</evidence>
<evidence type="ECO:0000256" key="8">
    <source>
        <dbReference type="PIRSR" id="PIRSR601765-1"/>
    </source>
</evidence>
<evidence type="ECO:0000313" key="11">
    <source>
        <dbReference type="EMBL" id="SFK00437.1"/>
    </source>
</evidence>
<reference evidence="11 12" key="1">
    <citation type="submission" date="2016-10" db="EMBL/GenBank/DDBJ databases">
        <authorList>
            <person name="de Groot N.N."/>
        </authorList>
    </citation>
    <scope>NUCLEOTIDE SEQUENCE [LARGE SCALE GENOMIC DNA]</scope>
    <source>
        <strain evidence="11 12">NE2</strain>
    </source>
</reference>
<dbReference type="SMART" id="SM00947">
    <property type="entry name" value="Pro_CA"/>
    <property type="match status" value="1"/>
</dbReference>
<feature type="binding site" evidence="8">
    <location>
        <position position="108"/>
    </location>
    <ligand>
        <name>Zn(2+)</name>
        <dbReference type="ChEBI" id="CHEBI:29105"/>
    </ligand>
</feature>
<feature type="transmembrane region" description="Helical" evidence="10">
    <location>
        <begin position="23"/>
        <end position="44"/>
    </location>
</feature>
<dbReference type="PROSITE" id="PS00704">
    <property type="entry name" value="PROK_CO2_ANHYDRASE_1"/>
    <property type="match status" value="1"/>
</dbReference>
<feature type="binding site" evidence="8">
    <location>
        <position position="162"/>
    </location>
    <ligand>
        <name>Zn(2+)</name>
        <dbReference type="ChEBI" id="CHEBI:29105"/>
    </ligand>
</feature>
<comment type="function">
    <text evidence="9">Reversible hydration of carbon dioxide.</text>
</comment>
<dbReference type="PROSITE" id="PS00705">
    <property type="entry name" value="PROK_CO2_ANHYDRASE_2"/>
    <property type="match status" value="1"/>
</dbReference>
<dbReference type="SUPFAM" id="SSF53056">
    <property type="entry name" value="beta-carbonic anhydrase, cab"/>
    <property type="match status" value="1"/>
</dbReference>
<comment type="function">
    <text evidence="6">Catalyzes the reversible hydration of carbon dioxide to form bicarbonate.</text>
</comment>
<dbReference type="GO" id="GO:0008270">
    <property type="term" value="F:zinc ion binding"/>
    <property type="evidence" value="ECO:0007669"/>
    <property type="project" value="UniProtKB-UniRule"/>
</dbReference>
<dbReference type="AlphaFoldDB" id="A0A1I3W1D0"/>
<evidence type="ECO:0000256" key="7">
    <source>
        <dbReference type="ARBA" id="ARBA00048348"/>
    </source>
</evidence>
<comment type="cofactor">
    <cofactor evidence="8">
        <name>Zn(2+)</name>
        <dbReference type="ChEBI" id="CHEBI:29105"/>
    </cofactor>
    <text evidence="8">Binds 1 zinc ion per subunit.</text>
</comment>
<dbReference type="InterPro" id="IPR006311">
    <property type="entry name" value="TAT_signal"/>
</dbReference>
<feature type="binding site" evidence="8">
    <location>
        <position position="159"/>
    </location>
    <ligand>
        <name>Zn(2+)</name>
        <dbReference type="ChEBI" id="CHEBI:29105"/>
    </ligand>
</feature>
<evidence type="ECO:0000256" key="3">
    <source>
        <dbReference type="ARBA" id="ARBA00022723"/>
    </source>
</evidence>
<keyword evidence="10" id="KW-0812">Transmembrane</keyword>
<dbReference type="GO" id="GO:0004089">
    <property type="term" value="F:carbonate dehydratase activity"/>
    <property type="evidence" value="ECO:0007669"/>
    <property type="project" value="UniProtKB-UniRule"/>
</dbReference>
<evidence type="ECO:0000256" key="10">
    <source>
        <dbReference type="SAM" id="Phobius"/>
    </source>
</evidence>
<keyword evidence="10" id="KW-0472">Membrane</keyword>
<gene>
    <name evidence="11" type="ORF">SAMN05444581_101217</name>
</gene>
<dbReference type="InterPro" id="IPR001765">
    <property type="entry name" value="Carbonic_anhydrase"/>
</dbReference>
<evidence type="ECO:0000256" key="2">
    <source>
        <dbReference type="ARBA" id="ARBA00012925"/>
    </source>
</evidence>
<evidence type="ECO:0000313" key="12">
    <source>
        <dbReference type="Proteomes" id="UP000198755"/>
    </source>
</evidence>
<dbReference type="GO" id="GO:0015976">
    <property type="term" value="P:carbon utilization"/>
    <property type="evidence" value="ECO:0007669"/>
    <property type="project" value="InterPro"/>
</dbReference>
<comment type="catalytic activity">
    <reaction evidence="7 9">
        <text>hydrogencarbonate + H(+) = CO2 + H2O</text>
        <dbReference type="Rhea" id="RHEA:10748"/>
        <dbReference type="ChEBI" id="CHEBI:15377"/>
        <dbReference type="ChEBI" id="CHEBI:15378"/>
        <dbReference type="ChEBI" id="CHEBI:16526"/>
        <dbReference type="ChEBI" id="CHEBI:17544"/>
        <dbReference type="EC" id="4.2.1.1"/>
    </reaction>
</comment>
<evidence type="ECO:0000256" key="4">
    <source>
        <dbReference type="ARBA" id="ARBA00022833"/>
    </source>
</evidence>
<dbReference type="Proteomes" id="UP000198755">
    <property type="component" value="Unassembled WGS sequence"/>
</dbReference>
<name>A0A1I3W1D0_9HYPH</name>
<dbReference type="RefSeq" id="WP_091676178.1">
    <property type="nucleotide sequence ID" value="NZ_FOSN01000001.1"/>
</dbReference>
<feature type="binding site" evidence="8">
    <location>
        <position position="106"/>
    </location>
    <ligand>
        <name>Zn(2+)</name>
        <dbReference type="ChEBI" id="CHEBI:29105"/>
    </ligand>
</feature>
<dbReference type="EC" id="4.2.1.1" evidence="2 9"/>
<evidence type="ECO:0000256" key="1">
    <source>
        <dbReference type="ARBA" id="ARBA00006217"/>
    </source>
</evidence>
<dbReference type="OrthoDB" id="9797527at2"/>
<accession>A0A1I3W1D0</accession>
<dbReference type="CDD" id="cd03378">
    <property type="entry name" value="beta_CA_cladeC"/>
    <property type="match status" value="1"/>
</dbReference>
<evidence type="ECO:0000256" key="6">
    <source>
        <dbReference type="ARBA" id="ARBA00024993"/>
    </source>
</evidence>
<dbReference type="PANTHER" id="PTHR11002:SF79">
    <property type="entry name" value="CARBONIC ANHYDRASE 2"/>
    <property type="match status" value="1"/>
</dbReference>
<dbReference type="Gene3D" id="3.40.1050.10">
    <property type="entry name" value="Carbonic anhydrase"/>
    <property type="match status" value="1"/>
</dbReference>
<keyword evidence="3 8" id="KW-0479">Metal-binding</keyword>
<keyword evidence="12" id="KW-1185">Reference proteome</keyword>
<proteinExistence type="inferred from homology"/>
<evidence type="ECO:0000256" key="9">
    <source>
        <dbReference type="RuleBase" id="RU003956"/>
    </source>
</evidence>
<dbReference type="PANTHER" id="PTHR11002">
    <property type="entry name" value="CARBONIC ANHYDRASE"/>
    <property type="match status" value="1"/>
</dbReference>
<keyword evidence="10" id="KW-1133">Transmembrane helix</keyword>
<dbReference type="InterPro" id="IPR036874">
    <property type="entry name" value="Carbonic_anhydrase_sf"/>
</dbReference>
<dbReference type="FunFam" id="3.40.1050.10:FF:000006">
    <property type="entry name" value="Carbonic anhydrase"/>
    <property type="match status" value="1"/>
</dbReference>